<dbReference type="Gene3D" id="2.60.40.2150">
    <property type="entry name" value="Interleukin-17 receptor A/B, fibronectin-III-like domain 2"/>
    <property type="match status" value="1"/>
</dbReference>
<evidence type="ECO:0000256" key="9">
    <source>
        <dbReference type="SAM" id="MobiDB-lite"/>
    </source>
</evidence>
<dbReference type="Ensembl" id="ENSCCRT00010019741.1">
    <property type="protein sequence ID" value="ENSCCRP00010018131.1"/>
    <property type="gene ID" value="ENSCCRG00010007718.1"/>
</dbReference>
<evidence type="ECO:0000256" key="3">
    <source>
        <dbReference type="ARBA" id="ARBA00022692"/>
    </source>
</evidence>
<evidence type="ECO:0000256" key="6">
    <source>
        <dbReference type="ARBA" id="ARBA00023136"/>
    </source>
</evidence>
<evidence type="ECO:0000256" key="2">
    <source>
        <dbReference type="ARBA" id="ARBA00022475"/>
    </source>
</evidence>
<keyword evidence="5" id="KW-1133">Transmembrane helix</keyword>
<dbReference type="Gene3D" id="3.40.50.11530">
    <property type="match status" value="1"/>
</dbReference>
<dbReference type="Gene3D" id="2.60.40.2160">
    <property type="entry name" value="Interleukin-17 receptor A/B, fibronectin-III-like domain 1"/>
    <property type="match status" value="2"/>
</dbReference>
<keyword evidence="6" id="KW-0472">Membrane</keyword>
<proteinExistence type="predicted"/>
<reference evidence="12" key="1">
    <citation type="submission" date="2025-08" db="UniProtKB">
        <authorList>
            <consortium name="Ensembl"/>
        </authorList>
    </citation>
    <scope>IDENTIFICATION</scope>
</reference>
<evidence type="ECO:0000256" key="5">
    <source>
        <dbReference type="ARBA" id="ARBA00022989"/>
    </source>
</evidence>
<keyword evidence="2" id="KW-1003">Cell membrane</keyword>
<keyword evidence="13" id="KW-1185">Reference proteome</keyword>
<evidence type="ECO:0000256" key="1">
    <source>
        <dbReference type="ARBA" id="ARBA00004251"/>
    </source>
</evidence>
<evidence type="ECO:0000313" key="12">
    <source>
        <dbReference type="Ensembl" id="ENSCCRP00010018131.1"/>
    </source>
</evidence>
<sequence>MKFLYMKGAVFFIFIPVVLNLRLMDDGRSLNCTQKDVQCTAEFNNCLYEEWLIPSDFTPSEPVDLSVYVDVRSNMKGDLEPVIVAEWKWSFSLDKVVVDPDSTYVVTVSNLPKPNLQHTSYNINRKVNVPGCDNLLMRTTKICFERGDTWQPNVTVGRTTGVNGKDILYVAFNPGENAEKYNVFLKCNRDTDFKTLYKESKPLLNVTFNLENWSRTCCIFDVQIQPFFRKCANDCRRKNHSFNICGPVPTSLPENNSALKIICVGLCLLICGIGICAIYLRCRKPQNDEDKQQKPPPPPPAPVPSGPRSVLIIYSRDHPLYTDIVLKLCAFLRAKCGIEVMLDLLDTTWLGTIGRLQWLEEKKRQIEQSSNKILVLCSRGVQAKWGAMCGDPRILLREDVRSPVGDMLTLALQLITPDMQRPASYGKYLVAYFDDVSSEGDVPSMFDIAVKYKLMKHFEELYFRILDVEKYQQGVKHCIEGIGKDEYFNCPSGEALRNAIEAFQAHQLKNPDWFENECVTSEEEVRGETDPLLQMPMQPIYELTPVLNIGLPILVKEVDINQEAQSVCSVSPQIQGNPEESSVVIINPRVQPELSILSYYPPMECPLELPSMTGIGTPMDPQIYPCLLAEPGPMEPSHPPFAFPLGEPSDNYPTDSRNHFLIAPPPSMEDSFNLHQEMDMSQPVEMEESEMEGASETRPSRGSDQGYGSRYSTVREDPKLQQDLSSLAKLQMNLFLNSPISSDFFTKTTET</sequence>
<dbReference type="InterPro" id="IPR032356">
    <property type="entry name" value="IL17R_A/B_N"/>
</dbReference>
<keyword evidence="7" id="KW-0675">Receptor</keyword>
<dbReference type="AlphaFoldDB" id="A0A8C1IIN8"/>
<keyword evidence="3" id="KW-0812">Transmembrane</keyword>
<feature type="chain" id="PRO_5033984574" evidence="10">
    <location>
        <begin position="21"/>
        <end position="751"/>
    </location>
</feature>
<dbReference type="InterPro" id="IPR013568">
    <property type="entry name" value="SEFIR_dom"/>
</dbReference>
<feature type="domain" description="SEFIR" evidence="11">
    <location>
        <begin position="307"/>
        <end position="463"/>
    </location>
</feature>
<feature type="signal peptide" evidence="10">
    <location>
        <begin position="1"/>
        <end position="20"/>
    </location>
</feature>
<evidence type="ECO:0000256" key="8">
    <source>
        <dbReference type="ARBA" id="ARBA00023180"/>
    </source>
</evidence>
<dbReference type="InterPro" id="IPR038683">
    <property type="entry name" value="IL17RA/B_FnIII-like_1_sf"/>
</dbReference>
<dbReference type="PROSITE" id="PS51534">
    <property type="entry name" value="SEFIR"/>
    <property type="match status" value="1"/>
</dbReference>
<dbReference type="GO" id="GO:0005886">
    <property type="term" value="C:plasma membrane"/>
    <property type="evidence" value="ECO:0007669"/>
    <property type="project" value="UniProtKB-SubCell"/>
</dbReference>
<dbReference type="GO" id="GO:0030368">
    <property type="term" value="F:interleukin-17 receptor activity"/>
    <property type="evidence" value="ECO:0007669"/>
    <property type="project" value="InterPro"/>
</dbReference>
<dbReference type="InterPro" id="IPR043046">
    <property type="entry name" value="IL17RA/B_FnIII-like_2_sf"/>
</dbReference>
<dbReference type="FunFam" id="3.40.50.11530:FF:000002">
    <property type="entry name" value="Interleukin 17 receptor A"/>
    <property type="match status" value="1"/>
</dbReference>
<dbReference type="Pfam" id="PF08357">
    <property type="entry name" value="SEFIR"/>
    <property type="match status" value="1"/>
</dbReference>
<keyword evidence="8" id="KW-0325">Glycoprotein</keyword>
<organism evidence="12 13">
    <name type="scientific">Cyprinus carpio</name>
    <name type="common">Common carp</name>
    <dbReference type="NCBI Taxonomy" id="7962"/>
    <lineage>
        <taxon>Eukaryota</taxon>
        <taxon>Metazoa</taxon>
        <taxon>Chordata</taxon>
        <taxon>Craniata</taxon>
        <taxon>Vertebrata</taxon>
        <taxon>Euteleostomi</taxon>
        <taxon>Actinopterygii</taxon>
        <taxon>Neopterygii</taxon>
        <taxon>Teleostei</taxon>
        <taxon>Ostariophysi</taxon>
        <taxon>Cypriniformes</taxon>
        <taxon>Cyprinidae</taxon>
        <taxon>Cyprininae</taxon>
        <taxon>Cyprinus</taxon>
    </lineage>
</organism>
<dbReference type="PANTHER" id="PTHR15583:SF13">
    <property type="entry name" value="INTERLEUKIN-17 RECEPTOR A"/>
    <property type="match status" value="1"/>
</dbReference>
<evidence type="ECO:0000259" key="11">
    <source>
        <dbReference type="PROSITE" id="PS51534"/>
    </source>
</evidence>
<dbReference type="PANTHER" id="PTHR15583">
    <property type="entry name" value="INTERLEUKIN-17 RECEPTOR"/>
    <property type="match status" value="1"/>
</dbReference>
<dbReference type="Pfam" id="PF16578">
    <property type="entry name" value="IL17R_fnIII_D2"/>
    <property type="match status" value="1"/>
</dbReference>
<dbReference type="Pfam" id="PF16556">
    <property type="entry name" value="IL17R_fnIII_D1"/>
    <property type="match status" value="1"/>
</dbReference>
<keyword evidence="4 10" id="KW-0732">Signal</keyword>
<dbReference type="InterPro" id="IPR039465">
    <property type="entry name" value="IL-17_rcpt-like"/>
</dbReference>
<evidence type="ECO:0000256" key="4">
    <source>
        <dbReference type="ARBA" id="ARBA00022729"/>
    </source>
</evidence>
<comment type="subcellular location">
    <subcellularLocation>
        <location evidence="1">Cell membrane</location>
        <topology evidence="1">Single-pass type I membrane protein</topology>
    </subcellularLocation>
</comment>
<evidence type="ECO:0000256" key="7">
    <source>
        <dbReference type="ARBA" id="ARBA00023170"/>
    </source>
</evidence>
<reference evidence="12" key="2">
    <citation type="submission" date="2025-09" db="UniProtKB">
        <authorList>
            <consortium name="Ensembl"/>
        </authorList>
    </citation>
    <scope>IDENTIFICATION</scope>
</reference>
<dbReference type="Proteomes" id="UP000694427">
    <property type="component" value="Unplaced"/>
</dbReference>
<evidence type="ECO:0000313" key="13">
    <source>
        <dbReference type="Proteomes" id="UP000694427"/>
    </source>
</evidence>
<name>A0A8C1IIN8_CYPCA</name>
<evidence type="ECO:0000256" key="10">
    <source>
        <dbReference type="SAM" id="SignalP"/>
    </source>
</evidence>
<protein>
    <submittedName>
        <fullName evidence="12">Interleukin-17 receptor A-like</fullName>
    </submittedName>
</protein>
<accession>A0A8C1IIN8</accession>
<feature type="region of interest" description="Disordered" evidence="9">
    <location>
        <begin position="682"/>
        <end position="719"/>
    </location>
</feature>